<evidence type="ECO:0000313" key="1">
    <source>
        <dbReference type="EMBL" id="MFD1737477.1"/>
    </source>
</evidence>
<evidence type="ECO:0000313" key="2">
    <source>
        <dbReference type="Proteomes" id="UP001597214"/>
    </source>
</evidence>
<dbReference type="Proteomes" id="UP001597214">
    <property type="component" value="Unassembled WGS sequence"/>
</dbReference>
<accession>A0ABW4LR02</accession>
<dbReference type="Pfam" id="PF14091">
    <property type="entry name" value="DUF4269"/>
    <property type="match status" value="1"/>
</dbReference>
<name>A0ABW4LR02_9BACI</name>
<gene>
    <name evidence="1" type="ORF">ACFSCX_13025</name>
</gene>
<dbReference type="EMBL" id="JBHUEM010000020">
    <property type="protein sequence ID" value="MFD1737477.1"/>
    <property type="molecule type" value="Genomic_DNA"/>
</dbReference>
<reference evidence="2" key="1">
    <citation type="journal article" date="2019" name="Int. J. Syst. Evol. Microbiol.">
        <title>The Global Catalogue of Microorganisms (GCM) 10K type strain sequencing project: providing services to taxonomists for standard genome sequencing and annotation.</title>
        <authorList>
            <consortium name="The Broad Institute Genomics Platform"/>
            <consortium name="The Broad Institute Genome Sequencing Center for Infectious Disease"/>
            <person name="Wu L."/>
            <person name="Ma J."/>
        </authorList>
    </citation>
    <scope>NUCLEOTIDE SEQUENCE [LARGE SCALE GENOMIC DNA]</scope>
    <source>
        <strain evidence="2">CCUG 49339</strain>
    </source>
</reference>
<dbReference type="RefSeq" id="WP_377928685.1">
    <property type="nucleotide sequence ID" value="NZ_JBHUEM010000020.1"/>
</dbReference>
<protein>
    <submittedName>
        <fullName evidence="1">DUF4269 domain-containing protein</fullName>
    </submittedName>
</protein>
<proteinExistence type="predicted"/>
<keyword evidence="2" id="KW-1185">Reference proteome</keyword>
<organism evidence="1 2">
    <name type="scientific">Bacillus salitolerans</name>
    <dbReference type="NCBI Taxonomy" id="1437434"/>
    <lineage>
        <taxon>Bacteria</taxon>
        <taxon>Bacillati</taxon>
        <taxon>Bacillota</taxon>
        <taxon>Bacilli</taxon>
        <taxon>Bacillales</taxon>
        <taxon>Bacillaceae</taxon>
        <taxon>Bacillus</taxon>
    </lineage>
</organism>
<dbReference type="InterPro" id="IPR025365">
    <property type="entry name" value="DUF4269"/>
</dbReference>
<sequence length="177" mass="20677">MFLTIEYLKSGTTKQRDAYEAIIDLAIMEDLSSYTPILCGTIPIDIGLSHSDLDIIMEVHDFKSYEKQIRTLYESMKGFRLKQCMIRDNKVIKTNFSYRSFEFELFGQEIPVIQQNAYLHMIIEHELLQRFPHLREEVIQLKLEGDKTEPAFCKLLGLKGDPYMALLEYGRSLNIID</sequence>
<comment type="caution">
    <text evidence="1">The sequence shown here is derived from an EMBL/GenBank/DDBJ whole genome shotgun (WGS) entry which is preliminary data.</text>
</comment>